<organism evidence="2 3">
    <name type="scientific">Paramecium sonneborni</name>
    <dbReference type="NCBI Taxonomy" id="65129"/>
    <lineage>
        <taxon>Eukaryota</taxon>
        <taxon>Sar</taxon>
        <taxon>Alveolata</taxon>
        <taxon>Ciliophora</taxon>
        <taxon>Intramacronucleata</taxon>
        <taxon>Oligohymenophorea</taxon>
        <taxon>Peniculida</taxon>
        <taxon>Parameciidae</taxon>
        <taxon>Paramecium</taxon>
    </lineage>
</organism>
<evidence type="ECO:0000313" key="2">
    <source>
        <dbReference type="EMBL" id="CAD8119722.1"/>
    </source>
</evidence>
<name>A0A8S1QX59_9CILI</name>
<keyword evidence="3" id="KW-1185">Reference proteome</keyword>
<sequence length="262" mass="32052">MNIKVKFPNGHYLNFQCPQHWTTEQIRYFSAKNQSFYDPDAIKLYYDGVELIGNEKFIHITKKKYEQIVFLIGLTTQVQTQQPNKQLIYLEYTKNIQTIQFINSNYPTNFQPIMSYMPIMGLKFQSNNQPKNFKVQQQRIQDDTDSPIQQEIFFHFKMIYYIGAFYTLFSSYFKGQNYYYLLIIIETYYWIKYQEFKGQLRRQQQLIQRQQQQRDLNQNQEQYQQQQQQIIRLCQILYLRINIVQKQNQNNSSKQNKQKFKQ</sequence>
<dbReference type="OrthoDB" id="310768at2759"/>
<evidence type="ECO:0008006" key="4">
    <source>
        <dbReference type="Google" id="ProtNLM"/>
    </source>
</evidence>
<dbReference type="EMBL" id="CAJJDN010000122">
    <property type="protein sequence ID" value="CAD8119722.1"/>
    <property type="molecule type" value="Genomic_DNA"/>
</dbReference>
<evidence type="ECO:0000256" key="1">
    <source>
        <dbReference type="SAM" id="Coils"/>
    </source>
</evidence>
<comment type="caution">
    <text evidence="2">The sequence shown here is derived from an EMBL/GenBank/DDBJ whole genome shotgun (WGS) entry which is preliminary data.</text>
</comment>
<protein>
    <recommendedName>
        <fullName evidence="4">Ubiquitin-like domain-containing protein</fullName>
    </recommendedName>
</protein>
<accession>A0A8S1QX59</accession>
<evidence type="ECO:0000313" key="3">
    <source>
        <dbReference type="Proteomes" id="UP000692954"/>
    </source>
</evidence>
<gene>
    <name evidence="2" type="ORF">PSON_ATCC_30995.1.T1220133</name>
</gene>
<proteinExistence type="predicted"/>
<dbReference type="AlphaFoldDB" id="A0A8S1QX59"/>
<keyword evidence="1" id="KW-0175">Coiled coil</keyword>
<dbReference type="Proteomes" id="UP000692954">
    <property type="component" value="Unassembled WGS sequence"/>
</dbReference>
<reference evidence="2" key="1">
    <citation type="submission" date="2021-01" db="EMBL/GenBank/DDBJ databases">
        <authorList>
            <consortium name="Genoscope - CEA"/>
            <person name="William W."/>
        </authorList>
    </citation>
    <scope>NUCLEOTIDE SEQUENCE</scope>
</reference>
<feature type="coiled-coil region" evidence="1">
    <location>
        <begin position="193"/>
        <end position="229"/>
    </location>
</feature>